<dbReference type="OrthoDB" id="78092at2157"/>
<reference evidence="6 7" key="1">
    <citation type="submission" date="2012-01" db="EMBL/GenBank/DDBJ databases">
        <title>Improved High-Quality Draft sequence of Metallosphaera yellowstonensis MK1.</title>
        <authorList>
            <consortium name="US DOE Joint Genome Institute"/>
            <person name="Lucas S."/>
            <person name="Han J."/>
            <person name="Cheng J.-F."/>
            <person name="Goodwin L."/>
            <person name="Pitluck S."/>
            <person name="Peters L."/>
            <person name="Teshima H."/>
            <person name="Detter J.C."/>
            <person name="Han C."/>
            <person name="Tapia R."/>
            <person name="Land M."/>
            <person name="Hauser L."/>
            <person name="Kyrpides N."/>
            <person name="Kozubal M."/>
            <person name="Macur R.E."/>
            <person name="Jay Z."/>
            <person name="Inskeep W."/>
            <person name="Woyke T."/>
        </authorList>
    </citation>
    <scope>NUCLEOTIDE SEQUENCE [LARGE SCALE GENOMIC DNA]</scope>
    <source>
        <strain evidence="6 7">MK1</strain>
    </source>
</reference>
<keyword evidence="3" id="KW-0862">Zinc</keyword>
<feature type="domain" description="RanBP2-type" evidence="5">
    <location>
        <begin position="34"/>
        <end position="58"/>
    </location>
</feature>
<keyword evidence="4" id="KW-0812">Transmembrane</keyword>
<sequence>MFKHVKKCPRCGADNPDDAHLCVNCHYPLPYSPSNLTCPRCGHVNPPSASSCEVCHYPFRISFFIPPPQKDDITPALTRLERGALSLAVSILTFSVASLDLGSLIGGLLLLISVGFLGAGSSYYSVGFRFLSQRYRYPAILSSFLLPGFVLLAIGASEVAGQVPQTMISSLAKNPLAVVLIDVGFFLFVSGVIGITLGTYRLRTLLGNATLSWASLMFLAGAILLLFLPQLSFLALAGQLIIYGEIKREIRSHLRSHP</sequence>
<evidence type="ECO:0000256" key="4">
    <source>
        <dbReference type="SAM" id="Phobius"/>
    </source>
</evidence>
<evidence type="ECO:0000256" key="3">
    <source>
        <dbReference type="ARBA" id="ARBA00022833"/>
    </source>
</evidence>
<dbReference type="AlphaFoldDB" id="H2C516"/>
<keyword evidence="4" id="KW-1133">Transmembrane helix</keyword>
<evidence type="ECO:0000259" key="5">
    <source>
        <dbReference type="SMART" id="SM00547"/>
    </source>
</evidence>
<dbReference type="eggNOG" id="arCOG01917">
    <property type="taxonomic scope" value="Archaea"/>
</dbReference>
<dbReference type="RefSeq" id="WP_009072242.1">
    <property type="nucleotide sequence ID" value="NZ_JH597761.1"/>
</dbReference>
<keyword evidence="2" id="KW-0863">Zinc-finger</keyword>
<keyword evidence="1" id="KW-0479">Metal-binding</keyword>
<dbReference type="EMBL" id="JH597761">
    <property type="protein sequence ID" value="EHP71107.1"/>
    <property type="molecule type" value="Genomic_DNA"/>
</dbReference>
<evidence type="ECO:0000313" key="6">
    <source>
        <dbReference type="EMBL" id="EHP71107.1"/>
    </source>
</evidence>
<dbReference type="GO" id="GO:0008270">
    <property type="term" value="F:zinc ion binding"/>
    <property type="evidence" value="ECO:0007669"/>
    <property type="project" value="UniProtKB-KW"/>
</dbReference>
<feature type="domain" description="RanBP2-type" evidence="5">
    <location>
        <begin position="7"/>
        <end position="28"/>
    </location>
</feature>
<evidence type="ECO:0000256" key="1">
    <source>
        <dbReference type="ARBA" id="ARBA00022723"/>
    </source>
</evidence>
<feature type="transmembrane region" description="Helical" evidence="4">
    <location>
        <begin position="137"/>
        <end position="156"/>
    </location>
</feature>
<evidence type="ECO:0000313" key="7">
    <source>
        <dbReference type="Proteomes" id="UP000003980"/>
    </source>
</evidence>
<gene>
    <name evidence="6" type="ORF">MetMK1DRAFT_00016110</name>
</gene>
<organism evidence="6 7">
    <name type="scientific">Metallosphaera yellowstonensis MK1</name>
    <dbReference type="NCBI Taxonomy" id="671065"/>
    <lineage>
        <taxon>Archaea</taxon>
        <taxon>Thermoproteota</taxon>
        <taxon>Thermoprotei</taxon>
        <taxon>Sulfolobales</taxon>
        <taxon>Sulfolobaceae</taxon>
        <taxon>Metallosphaera</taxon>
    </lineage>
</organism>
<dbReference type="SMART" id="SM00547">
    <property type="entry name" value="ZnF_RBZ"/>
    <property type="match status" value="2"/>
</dbReference>
<feature type="transmembrane region" description="Helical" evidence="4">
    <location>
        <begin position="176"/>
        <end position="197"/>
    </location>
</feature>
<dbReference type="Pfam" id="PF12773">
    <property type="entry name" value="DZR"/>
    <property type="match status" value="1"/>
</dbReference>
<accession>H2C516</accession>
<evidence type="ECO:0000256" key="2">
    <source>
        <dbReference type="ARBA" id="ARBA00022771"/>
    </source>
</evidence>
<dbReference type="HOGENOM" id="CLU_1076117_0_0_2"/>
<protein>
    <recommendedName>
        <fullName evidence="5">RanBP2-type domain-containing protein</fullName>
    </recommendedName>
</protein>
<dbReference type="InterPro" id="IPR025874">
    <property type="entry name" value="DZR"/>
</dbReference>
<keyword evidence="4" id="KW-0472">Membrane</keyword>
<keyword evidence="7" id="KW-1185">Reference proteome</keyword>
<dbReference type="InterPro" id="IPR001876">
    <property type="entry name" value="Znf_RanBP2"/>
</dbReference>
<proteinExistence type="predicted"/>
<name>H2C516_9CREN</name>
<dbReference type="Proteomes" id="UP000003980">
    <property type="component" value="Unassembled WGS sequence"/>
</dbReference>
<feature type="transmembrane region" description="Helical" evidence="4">
    <location>
        <begin position="87"/>
        <end position="117"/>
    </location>
</feature>